<gene>
    <name evidence="1" type="ORF">AVDCRST_MAG92-4507</name>
</gene>
<dbReference type="AlphaFoldDB" id="A0A6J4K1Z2"/>
<name>A0A6J4K1Z2_9CYAN</name>
<proteinExistence type="predicted"/>
<protein>
    <submittedName>
        <fullName evidence="1">Uncharacterized protein</fullName>
    </submittedName>
</protein>
<organism evidence="1">
    <name type="scientific">uncultured Coleofasciculus sp</name>
    <dbReference type="NCBI Taxonomy" id="1267456"/>
    <lineage>
        <taxon>Bacteria</taxon>
        <taxon>Bacillati</taxon>
        <taxon>Cyanobacteriota</taxon>
        <taxon>Cyanophyceae</taxon>
        <taxon>Coleofasciculales</taxon>
        <taxon>Coleofasciculaceae</taxon>
        <taxon>Coleofasciculus</taxon>
        <taxon>environmental samples</taxon>
    </lineage>
</organism>
<dbReference type="EMBL" id="CADCTM010000789">
    <property type="protein sequence ID" value="CAA9293438.1"/>
    <property type="molecule type" value="Genomic_DNA"/>
</dbReference>
<sequence>MFCPSQGLQCATLLALHSSLHKAEAPLISVINFEDIKRLLDDKPPKLFFFALK</sequence>
<reference evidence="1" key="1">
    <citation type="submission" date="2020-02" db="EMBL/GenBank/DDBJ databases">
        <authorList>
            <person name="Meier V. D."/>
        </authorList>
    </citation>
    <scope>NUCLEOTIDE SEQUENCE</scope>
    <source>
        <strain evidence="1">AVDCRST_MAG92</strain>
    </source>
</reference>
<accession>A0A6J4K1Z2</accession>
<evidence type="ECO:0000313" key="1">
    <source>
        <dbReference type="EMBL" id="CAA9293438.1"/>
    </source>
</evidence>